<dbReference type="OMA" id="KVDHENH"/>
<reference evidence="3" key="2">
    <citation type="journal article" date="2018" name="Plant J.">
        <title>The Sorghum bicolor reference genome: improved assembly, gene annotations, a transcriptome atlas, and signatures of genome organization.</title>
        <authorList>
            <person name="McCormick R.F."/>
            <person name="Truong S.K."/>
            <person name="Sreedasyam A."/>
            <person name="Jenkins J."/>
            <person name="Shu S."/>
            <person name="Sims D."/>
            <person name="Kennedy M."/>
            <person name="Amirebrahimi M."/>
            <person name="Weers B.D."/>
            <person name="McKinley B."/>
            <person name="Mattison A."/>
            <person name="Morishige D.T."/>
            <person name="Grimwood J."/>
            <person name="Schmutz J."/>
            <person name="Mullet J.E."/>
        </authorList>
    </citation>
    <scope>NUCLEOTIDE SEQUENCE [LARGE SCALE GENOMIC DNA]</scope>
    <source>
        <strain evidence="3">cv. BTx623</strain>
    </source>
</reference>
<protein>
    <recommendedName>
        <fullName evidence="4">Bet v I/Major latex protein domain-containing protein</fullName>
    </recommendedName>
</protein>
<dbReference type="InterPro" id="IPR023393">
    <property type="entry name" value="START-like_dom_sf"/>
</dbReference>
<dbReference type="GO" id="GO:0005634">
    <property type="term" value="C:nucleus"/>
    <property type="evidence" value="ECO:0007669"/>
    <property type="project" value="UniProtKB-SubCell"/>
</dbReference>
<dbReference type="Proteomes" id="UP000000768">
    <property type="component" value="Chromosome 4"/>
</dbReference>
<gene>
    <name evidence="2" type="ORF">SORBI_3004G317600</name>
</gene>
<dbReference type="PANTHER" id="PTHR31213:SF19">
    <property type="entry name" value="BET V I_MAJOR LATEX PROTEIN DOMAIN-CONTAINING PROTEIN"/>
    <property type="match status" value="1"/>
</dbReference>
<evidence type="ECO:0000256" key="1">
    <source>
        <dbReference type="ARBA" id="ARBA00004123"/>
    </source>
</evidence>
<dbReference type="PANTHER" id="PTHR31213">
    <property type="entry name" value="OS08G0374000 PROTEIN-RELATED"/>
    <property type="match status" value="1"/>
</dbReference>
<dbReference type="AlphaFoldDB" id="A0A194YSJ7"/>
<dbReference type="SUPFAM" id="SSF55961">
    <property type="entry name" value="Bet v1-like"/>
    <property type="match status" value="1"/>
</dbReference>
<evidence type="ECO:0000313" key="2">
    <source>
        <dbReference type="EMBL" id="KXG31213.1"/>
    </source>
</evidence>
<dbReference type="STRING" id="4558.A0A194YSJ7"/>
<dbReference type="OrthoDB" id="1879545at2759"/>
<evidence type="ECO:0008006" key="4">
    <source>
        <dbReference type="Google" id="ProtNLM"/>
    </source>
</evidence>
<proteinExistence type="predicted"/>
<dbReference type="InterPro" id="IPR050279">
    <property type="entry name" value="Plant_def-hormone_signal"/>
</dbReference>
<accession>A0A194YSJ7</accession>
<reference evidence="2 3" key="1">
    <citation type="journal article" date="2009" name="Nature">
        <title>The Sorghum bicolor genome and the diversification of grasses.</title>
        <authorList>
            <person name="Paterson A.H."/>
            <person name="Bowers J.E."/>
            <person name="Bruggmann R."/>
            <person name="Dubchak I."/>
            <person name="Grimwood J."/>
            <person name="Gundlach H."/>
            <person name="Haberer G."/>
            <person name="Hellsten U."/>
            <person name="Mitros T."/>
            <person name="Poliakov A."/>
            <person name="Schmutz J."/>
            <person name="Spannagl M."/>
            <person name="Tang H."/>
            <person name="Wang X."/>
            <person name="Wicker T."/>
            <person name="Bharti A.K."/>
            <person name="Chapman J."/>
            <person name="Feltus F.A."/>
            <person name="Gowik U."/>
            <person name="Grigoriev I.V."/>
            <person name="Lyons E."/>
            <person name="Maher C.A."/>
            <person name="Martis M."/>
            <person name="Narechania A."/>
            <person name="Otillar R.P."/>
            <person name="Penning B.W."/>
            <person name="Salamov A.A."/>
            <person name="Wang Y."/>
            <person name="Zhang L."/>
            <person name="Carpita N.C."/>
            <person name="Freeling M."/>
            <person name="Gingle A.R."/>
            <person name="Hash C.T."/>
            <person name="Keller B."/>
            <person name="Klein P."/>
            <person name="Kresovich S."/>
            <person name="McCann M.C."/>
            <person name="Ming R."/>
            <person name="Peterson D.G."/>
            <person name="Mehboob-ur-Rahman"/>
            <person name="Ware D."/>
            <person name="Westhoff P."/>
            <person name="Mayer K.F."/>
            <person name="Messing J."/>
            <person name="Rokhsar D.S."/>
        </authorList>
    </citation>
    <scope>NUCLEOTIDE SEQUENCE [LARGE SCALE GENOMIC DNA]</scope>
    <source>
        <strain evidence="3">cv. BTx623</strain>
    </source>
</reference>
<keyword evidence="3" id="KW-1185">Reference proteome</keyword>
<organism evidence="2 3">
    <name type="scientific">Sorghum bicolor</name>
    <name type="common">Sorghum</name>
    <name type="synonym">Sorghum vulgare</name>
    <dbReference type="NCBI Taxonomy" id="4558"/>
    <lineage>
        <taxon>Eukaryota</taxon>
        <taxon>Viridiplantae</taxon>
        <taxon>Streptophyta</taxon>
        <taxon>Embryophyta</taxon>
        <taxon>Tracheophyta</taxon>
        <taxon>Spermatophyta</taxon>
        <taxon>Magnoliopsida</taxon>
        <taxon>Liliopsida</taxon>
        <taxon>Poales</taxon>
        <taxon>Poaceae</taxon>
        <taxon>PACMAD clade</taxon>
        <taxon>Panicoideae</taxon>
        <taxon>Andropogonodae</taxon>
        <taxon>Andropogoneae</taxon>
        <taxon>Sorghinae</taxon>
        <taxon>Sorghum</taxon>
    </lineage>
</organism>
<dbReference type="Gene3D" id="3.30.530.20">
    <property type="match status" value="1"/>
</dbReference>
<dbReference type="InParanoid" id="A0A194YSJ7"/>
<dbReference type="Gramene" id="KXG31213">
    <property type="protein sequence ID" value="KXG31213"/>
    <property type="gene ID" value="SORBI_3004G317600"/>
</dbReference>
<comment type="subcellular location">
    <subcellularLocation>
        <location evidence="1">Nucleus</location>
    </subcellularLocation>
</comment>
<dbReference type="EMBL" id="CM000763">
    <property type="protein sequence ID" value="KXG31213.1"/>
    <property type="molecule type" value="Genomic_DNA"/>
</dbReference>
<name>A0A194YSJ7_SORBI</name>
<sequence length="89" mass="9894">MDGRLCNEFETDLPGADLWEVYGSLLLDQLVPQLLPQLFSKIEIVEGDGGVRTILLVTSPPAGISELESFKEKFTIVDNEKDIKEAEND</sequence>
<evidence type="ECO:0000313" key="3">
    <source>
        <dbReference type="Proteomes" id="UP000000768"/>
    </source>
</evidence>